<reference evidence="3 4" key="1">
    <citation type="submission" date="2019-04" db="EMBL/GenBank/DDBJ databases">
        <authorList>
            <person name="Li M."/>
            <person name="Gao C."/>
        </authorList>
    </citation>
    <scope>NUCLEOTIDE SEQUENCE [LARGE SCALE GENOMIC DNA]</scope>
    <source>
        <strain evidence="3 4">BGMRC 2031</strain>
    </source>
</reference>
<feature type="compositionally biased region" description="Polar residues" evidence="1">
    <location>
        <begin position="55"/>
        <end position="67"/>
    </location>
</feature>
<feature type="signal peptide" evidence="2">
    <location>
        <begin position="1"/>
        <end position="29"/>
    </location>
</feature>
<evidence type="ECO:0000256" key="1">
    <source>
        <dbReference type="SAM" id="MobiDB-lite"/>
    </source>
</evidence>
<organism evidence="3 4">
    <name type="scientific">Martelella alba</name>
    <dbReference type="NCBI Taxonomy" id="2590451"/>
    <lineage>
        <taxon>Bacteria</taxon>
        <taxon>Pseudomonadati</taxon>
        <taxon>Pseudomonadota</taxon>
        <taxon>Alphaproteobacteria</taxon>
        <taxon>Hyphomicrobiales</taxon>
        <taxon>Aurantimonadaceae</taxon>
        <taxon>Martelella</taxon>
    </lineage>
</organism>
<dbReference type="Proteomes" id="UP000305202">
    <property type="component" value="Unassembled WGS sequence"/>
</dbReference>
<feature type="chain" id="PRO_5047311266" evidence="2">
    <location>
        <begin position="30"/>
        <end position="256"/>
    </location>
</feature>
<keyword evidence="2" id="KW-0732">Signal</keyword>
<proteinExistence type="predicted"/>
<name>A0ABY2SJ57_9HYPH</name>
<feature type="region of interest" description="Disordered" evidence="1">
    <location>
        <begin position="47"/>
        <end position="67"/>
    </location>
</feature>
<dbReference type="InterPro" id="IPR007433">
    <property type="entry name" value="DUF481"/>
</dbReference>
<evidence type="ECO:0000313" key="3">
    <source>
        <dbReference type="EMBL" id="TKI05202.1"/>
    </source>
</evidence>
<evidence type="ECO:0000256" key="2">
    <source>
        <dbReference type="SAM" id="SignalP"/>
    </source>
</evidence>
<dbReference type="RefSeq" id="WP_136990985.1">
    <property type="nucleotide sequence ID" value="NZ_SZPQ01000021.1"/>
</dbReference>
<comment type="caution">
    <text evidence="3">The sequence shown here is derived from an EMBL/GenBank/DDBJ whole genome shotgun (WGS) entry which is preliminary data.</text>
</comment>
<dbReference type="EMBL" id="SZPQ01000021">
    <property type="protein sequence ID" value="TKI05202.1"/>
    <property type="molecule type" value="Genomic_DNA"/>
</dbReference>
<dbReference type="Pfam" id="PF04338">
    <property type="entry name" value="DUF481"/>
    <property type="match status" value="1"/>
</dbReference>
<keyword evidence="4" id="KW-1185">Reference proteome</keyword>
<protein>
    <submittedName>
        <fullName evidence="3">DUF481 domain-containing protein</fullName>
    </submittedName>
</protein>
<gene>
    <name evidence="3" type="ORF">FCN80_15045</name>
</gene>
<sequence>MRYASLRAKWAFFLLVSGGPGLFSAYTHADTDIFTVPDDPSTAKTPFTGKVEGSYSHQSGNTRTSTTGADSTMTWFRGSNAYSLWGEAYNYSSDDTRSSEKYQAGVRARHNLNANNFLFSQGSWLSDRFNGYRSRDTLVVGYGRQVFNGPVQNLRIEAGPGVRHDEYVGGGVNTDALAYGALTYTYQLTSNAHFLQGLSILGTRDTTVNSETGISVDLNKHFALKVTYDVTHNSKPPASAPKKTDTKTAVSIVYTM</sequence>
<evidence type="ECO:0000313" key="4">
    <source>
        <dbReference type="Proteomes" id="UP000305202"/>
    </source>
</evidence>
<accession>A0ABY2SJ57</accession>